<comment type="caution">
    <text evidence="4">The sequence shown here is derived from an EMBL/GenBank/DDBJ whole genome shotgun (WGS) entry which is preliminary data.</text>
</comment>
<keyword evidence="5" id="KW-1185">Reference proteome</keyword>
<proteinExistence type="predicted"/>
<dbReference type="Pfam" id="PF22429">
    <property type="entry name" value="HutF_N"/>
    <property type="match status" value="1"/>
</dbReference>
<dbReference type="InterPro" id="IPR006680">
    <property type="entry name" value="Amidohydro-rel"/>
</dbReference>
<dbReference type="AlphaFoldDB" id="A0A917BTF4"/>
<dbReference type="NCBIfam" id="NF006681">
    <property type="entry name" value="PRK09229.1-2"/>
    <property type="match status" value="1"/>
</dbReference>
<dbReference type="PANTHER" id="PTHR43794">
    <property type="entry name" value="AMINOHYDROLASE SSNA-RELATED"/>
    <property type="match status" value="1"/>
</dbReference>
<dbReference type="InterPro" id="IPR055156">
    <property type="entry name" value="HutF-like_N"/>
</dbReference>
<feature type="domain" description="Formimidoylglutamate deiminase N-terminal" evidence="3">
    <location>
        <begin position="5"/>
        <end position="44"/>
    </location>
</feature>
<name>A0A917BTF4_9MICO</name>
<dbReference type="Proteomes" id="UP000605670">
    <property type="component" value="Unassembled WGS sequence"/>
</dbReference>
<dbReference type="InterPro" id="IPR050287">
    <property type="entry name" value="MTA/SAH_deaminase"/>
</dbReference>
<sequence>MSSTTFHAAYAHLPTGVERDVRLTVDRGRFTAVETGAAAQPGDRELPGVVLPGLANAHSHVFHRALRGRTHVGGGTFWTWREGMYAVAAQLDPTSYLALARAAYAEMALAAITAVGEFHYLHHGPGGARYLDPNEMGHALVEAAADAGIRLTLLDTCYLAGGLGPDGHVPLEGPQLRFGDGDAQTWALRVDDLRDHTDGGPAHVRVGAAIHSVRAVPREALGVVASWARQGGRPLHIHLSEQPAENEACLAAHGLTPTGLLAAEGVLGPDLSAVHATHLTDEDVALLGQHSCWACFCPTTERDLADGIGPAVSLRDAGARLSLGSDQHAVVDLIEEARALEMHERLDTLQRGRFAPEDLLAAATAHESIGWPDAGRLELGARADLVAVRLDSVRTAGSDPAQVLLSATASDVDTVVVDGAVVVEGGQHRLGDVGRLLHDAITPLWKDA</sequence>
<evidence type="ECO:0000313" key="5">
    <source>
        <dbReference type="Proteomes" id="UP000605670"/>
    </source>
</evidence>
<evidence type="ECO:0000259" key="2">
    <source>
        <dbReference type="Pfam" id="PF01979"/>
    </source>
</evidence>
<dbReference type="RefSeq" id="WP_188431727.1">
    <property type="nucleotide sequence ID" value="NZ_BAABKH010000006.1"/>
</dbReference>
<dbReference type="Gene3D" id="2.30.40.10">
    <property type="entry name" value="Urease, subunit C, domain 1"/>
    <property type="match status" value="1"/>
</dbReference>
<reference evidence="4" key="1">
    <citation type="journal article" date="2014" name="Int. J. Syst. Evol. Microbiol.">
        <title>Complete genome sequence of Corynebacterium casei LMG S-19264T (=DSM 44701T), isolated from a smear-ripened cheese.</title>
        <authorList>
            <consortium name="US DOE Joint Genome Institute (JGI-PGF)"/>
            <person name="Walter F."/>
            <person name="Albersmeier A."/>
            <person name="Kalinowski J."/>
            <person name="Ruckert C."/>
        </authorList>
    </citation>
    <scope>NUCLEOTIDE SEQUENCE</scope>
    <source>
        <strain evidence="4">CGMCC 1.12160</strain>
    </source>
</reference>
<accession>A0A917BTF4</accession>
<reference evidence="4" key="2">
    <citation type="submission" date="2020-09" db="EMBL/GenBank/DDBJ databases">
        <authorList>
            <person name="Sun Q."/>
            <person name="Zhou Y."/>
        </authorList>
    </citation>
    <scope>NUCLEOTIDE SEQUENCE</scope>
    <source>
        <strain evidence="4">CGMCC 1.12160</strain>
    </source>
</reference>
<feature type="domain" description="Amidohydrolase-related" evidence="2">
    <location>
        <begin position="49"/>
        <end position="422"/>
    </location>
</feature>
<dbReference type="InterPro" id="IPR010252">
    <property type="entry name" value="HutF"/>
</dbReference>
<dbReference type="PANTHER" id="PTHR43794:SF11">
    <property type="entry name" value="AMIDOHYDROLASE-RELATED DOMAIN-CONTAINING PROTEIN"/>
    <property type="match status" value="1"/>
</dbReference>
<dbReference type="NCBIfam" id="TIGR02022">
    <property type="entry name" value="hutF"/>
    <property type="match status" value="1"/>
</dbReference>
<evidence type="ECO:0000313" key="4">
    <source>
        <dbReference type="EMBL" id="GGF58098.1"/>
    </source>
</evidence>
<dbReference type="EMBL" id="BMEM01000005">
    <property type="protein sequence ID" value="GGF58098.1"/>
    <property type="molecule type" value="Genomic_DNA"/>
</dbReference>
<dbReference type="SUPFAM" id="SSF51338">
    <property type="entry name" value="Composite domain of metallo-dependent hydrolases"/>
    <property type="match status" value="1"/>
</dbReference>
<dbReference type="GO" id="GO:0016810">
    <property type="term" value="F:hydrolase activity, acting on carbon-nitrogen (but not peptide) bonds"/>
    <property type="evidence" value="ECO:0007669"/>
    <property type="project" value="InterPro"/>
</dbReference>
<dbReference type="InterPro" id="IPR032466">
    <property type="entry name" value="Metal_Hydrolase"/>
</dbReference>
<dbReference type="Gene3D" id="3.20.20.140">
    <property type="entry name" value="Metal-dependent hydrolases"/>
    <property type="match status" value="1"/>
</dbReference>
<dbReference type="SUPFAM" id="SSF51556">
    <property type="entry name" value="Metallo-dependent hydrolases"/>
    <property type="match status" value="1"/>
</dbReference>
<dbReference type="Pfam" id="PF01979">
    <property type="entry name" value="Amidohydro_1"/>
    <property type="match status" value="1"/>
</dbReference>
<dbReference type="InterPro" id="IPR011059">
    <property type="entry name" value="Metal-dep_hydrolase_composite"/>
</dbReference>
<keyword evidence="1" id="KW-0378">Hydrolase</keyword>
<evidence type="ECO:0000259" key="3">
    <source>
        <dbReference type="Pfam" id="PF22429"/>
    </source>
</evidence>
<organism evidence="4 5">
    <name type="scientific">Ornithinimicrobium tianjinense</name>
    <dbReference type="NCBI Taxonomy" id="1195761"/>
    <lineage>
        <taxon>Bacteria</taxon>
        <taxon>Bacillati</taxon>
        <taxon>Actinomycetota</taxon>
        <taxon>Actinomycetes</taxon>
        <taxon>Micrococcales</taxon>
        <taxon>Ornithinimicrobiaceae</taxon>
        <taxon>Ornithinimicrobium</taxon>
    </lineage>
</organism>
<evidence type="ECO:0000256" key="1">
    <source>
        <dbReference type="ARBA" id="ARBA00022801"/>
    </source>
</evidence>
<protein>
    <submittedName>
        <fullName evidence="4">Formimidoylglutamate deiminase</fullName>
    </submittedName>
</protein>
<gene>
    <name evidence="4" type="ORF">GCM10011366_27360</name>
</gene>